<feature type="compositionally biased region" description="Basic and acidic residues" evidence="1">
    <location>
        <begin position="611"/>
        <end position="630"/>
    </location>
</feature>
<feature type="compositionally biased region" description="Acidic residues" evidence="1">
    <location>
        <begin position="1"/>
        <end position="11"/>
    </location>
</feature>
<feature type="compositionally biased region" description="Pro residues" evidence="1">
    <location>
        <begin position="499"/>
        <end position="520"/>
    </location>
</feature>
<feature type="compositionally biased region" description="Low complexity" evidence="1">
    <location>
        <begin position="135"/>
        <end position="153"/>
    </location>
</feature>
<feature type="compositionally biased region" description="Low complexity" evidence="1">
    <location>
        <begin position="1331"/>
        <end position="1343"/>
    </location>
</feature>
<dbReference type="EMBL" id="WVTA01000005">
    <property type="protein sequence ID" value="KAK3210336.1"/>
    <property type="molecule type" value="Genomic_DNA"/>
</dbReference>
<dbReference type="Proteomes" id="UP001280581">
    <property type="component" value="Unassembled WGS sequence"/>
</dbReference>
<sequence length="1402" mass="150200">MHEPGGWEEEERPTQQQNSNPSPGSLTAPLQPVSTRRRISAPAIEPSVALAFRPPCNVGKPPERCSLHIQPALAQRPVMSFERSWPLSILPLPTDRLSSALVACVVVAVAPAKMPPFFSTKRHQAKRNASSLAVPEPTSSPSLHSPSSPAPASIDYLTSPRLADNASYASASPVSPYPPQLPPIPRVASKLEKGGKSSLLSPKHATRKGQSPVAEAMPVAHNEPLRSPLPPMHENVAMPHDAKRPSSQPSPTGGKPTGVRRAMTEVVEKATPAAMPHVQPSAHLAPSTISSNYFTHSKSQTSLISGLSEKLSHSSKPSTPTTQPSKSGKSRLRNPMSLLLRRRSVQPLEALHDEALVTQRSPSNMPPMPDNYDPSIRGRIVHDFSAPRPNRNFSYNNAYGNEPQRAEPSPPKIEREHTPVFKEHFDDDTSYEQSQAAIRAEQLANNDFLKRNSYVPEPPGRSPPPPPSKPLPPSSPTAEAYASEKYAKLRSSLIVEPPARTPPPPPPVAKDSPTSPPPQTTLPQPRSAETAQEYISSVLSPVQEAPSPTDVSVEVTPNKRKSTKTPPSSRSRATSVTDPSFVPAGLPKHLTSRASRFSFQIGGGESAAQEKMMEERHIQKAAEKASKSEARMSTNSMGDDYDEYDMDDDFDMDGGYEEEIPMLGEEDEFGGGLGDQTLSPGMAAFDFSSLSIQPNLNALTPLGMTGGAYTPVDANGQPIGFAMSEDTFQTMDMSAHAPQPVSDQVPAANVQGLGLTDLSQGSGAIDLAPTDSPHSPVPEPTKSVMFAQAGLDDDMYFDDGMIDEQGDFDSGDFDEGVFDDPEGPLFDRKVKYLQEEAPPIAPSSQPADGLSSETGYEADDDTLTKSLEVSEPSLAHMTSRARPTINRNLNAYHNALAEAANRAEAEGRFARKASVDTVNLERSSSDADDSSLSNSRPSLVPDDGRFSQETTVFPLEDDGFGMSSSFDDYDYNEYDSAMEDAIIAEANSEALANDYDGFYGQEFGFYAGPQGEAVNSYGGYFGPSGLGRTTSGRNAMREPNLTPITERSEYSTRNSFISVRFGEANSLTSPGFAGQSLTSPALAQLARISPYGWRDEDDMSMDALMRLRKGAFGSTASLPRGSPAASPRNSSPMGMQFAPRSASAVGSRMREQNEDSFGSDESGALPSSLEESEEDAHAMVDSTDSLEDDDFGRKASFEDRPDSPTLTASDYNSLSSPANQSIEQTFLYAPRIPLMPLHSPPAIPPAGIPLPMSPNYPLESPSGISLSSPIPIPLSSPSAIPLPTSPPPHHFQIPPPLTLHTAFAPPSTVSPSLSSATATNSSAPRRQSLVSPISTTSPATPGTAPGGWRGGHSRKGSAADSVAYVREHDEAGEGRWVLERRRTAESGELELVGREIVEGGRI</sequence>
<feature type="region of interest" description="Disordered" evidence="1">
    <location>
        <begin position="1306"/>
        <end position="1360"/>
    </location>
</feature>
<keyword evidence="3" id="KW-1185">Reference proteome</keyword>
<feature type="compositionally biased region" description="Basic and acidic residues" evidence="1">
    <location>
        <begin position="1191"/>
        <end position="1202"/>
    </location>
</feature>
<name>A0AAN6RIA0_9PLEO</name>
<feature type="compositionally biased region" description="Low complexity" evidence="1">
    <location>
        <begin position="1310"/>
        <end position="1324"/>
    </location>
</feature>
<feature type="region of interest" description="Disordered" evidence="1">
    <location>
        <begin position="1"/>
        <end position="39"/>
    </location>
</feature>
<proteinExistence type="predicted"/>
<gene>
    <name evidence="2" type="ORF">GRF29_44g2392353</name>
</gene>
<feature type="compositionally biased region" description="Polar residues" evidence="1">
    <location>
        <begin position="1204"/>
        <end position="1216"/>
    </location>
</feature>
<reference evidence="2 3" key="1">
    <citation type="submission" date="2021-02" db="EMBL/GenBank/DDBJ databases">
        <title>Genome assembly of Pseudopithomyces chartarum.</title>
        <authorList>
            <person name="Jauregui R."/>
            <person name="Singh J."/>
            <person name="Voisey C."/>
        </authorList>
    </citation>
    <scope>NUCLEOTIDE SEQUENCE [LARGE SCALE GENOMIC DNA]</scope>
    <source>
        <strain evidence="2 3">AGR01</strain>
    </source>
</reference>
<accession>A0AAN6RIA0</accession>
<comment type="caution">
    <text evidence="2">The sequence shown here is derived from an EMBL/GenBank/DDBJ whole genome shotgun (WGS) entry which is preliminary data.</text>
</comment>
<feature type="compositionally biased region" description="Polar residues" evidence="1">
    <location>
        <begin position="527"/>
        <end position="540"/>
    </location>
</feature>
<feature type="compositionally biased region" description="Pro residues" evidence="1">
    <location>
        <begin position="175"/>
        <end position="185"/>
    </location>
</feature>
<feature type="compositionally biased region" description="Pro residues" evidence="1">
    <location>
        <begin position="456"/>
        <end position="475"/>
    </location>
</feature>
<feature type="region of interest" description="Disordered" evidence="1">
    <location>
        <begin position="128"/>
        <end position="259"/>
    </location>
</feature>
<feature type="region of interest" description="Disordered" evidence="1">
    <location>
        <begin position="1113"/>
        <end position="1216"/>
    </location>
</feature>
<organism evidence="2 3">
    <name type="scientific">Pseudopithomyces chartarum</name>
    <dbReference type="NCBI Taxonomy" id="1892770"/>
    <lineage>
        <taxon>Eukaryota</taxon>
        <taxon>Fungi</taxon>
        <taxon>Dikarya</taxon>
        <taxon>Ascomycota</taxon>
        <taxon>Pezizomycotina</taxon>
        <taxon>Dothideomycetes</taxon>
        <taxon>Pleosporomycetidae</taxon>
        <taxon>Pleosporales</taxon>
        <taxon>Massarineae</taxon>
        <taxon>Didymosphaeriaceae</taxon>
        <taxon>Pseudopithomyces</taxon>
    </lineage>
</organism>
<feature type="compositionally biased region" description="Polar residues" evidence="1">
    <location>
        <begin position="842"/>
        <end position="854"/>
    </location>
</feature>
<feature type="region of interest" description="Disordered" evidence="1">
    <location>
        <begin position="604"/>
        <end position="644"/>
    </location>
</feature>
<feature type="region of interest" description="Disordered" evidence="1">
    <location>
        <begin position="837"/>
        <end position="857"/>
    </location>
</feature>
<evidence type="ECO:0000313" key="2">
    <source>
        <dbReference type="EMBL" id="KAK3210336.1"/>
    </source>
</evidence>
<feature type="region of interest" description="Disordered" evidence="1">
    <location>
        <begin position="914"/>
        <end position="946"/>
    </location>
</feature>
<feature type="region of interest" description="Disordered" evidence="1">
    <location>
        <begin position="299"/>
        <end position="336"/>
    </location>
</feature>
<protein>
    <submittedName>
        <fullName evidence="2">Uncharacterized protein</fullName>
    </submittedName>
</protein>
<feature type="compositionally biased region" description="Basic and acidic residues" evidence="1">
    <location>
        <begin position="412"/>
        <end position="427"/>
    </location>
</feature>
<evidence type="ECO:0000313" key="3">
    <source>
        <dbReference type="Proteomes" id="UP001280581"/>
    </source>
</evidence>
<feature type="compositionally biased region" description="Polar residues" evidence="1">
    <location>
        <begin position="14"/>
        <end position="25"/>
    </location>
</feature>
<feature type="region of interest" description="Disordered" evidence="1">
    <location>
        <begin position="385"/>
        <end position="587"/>
    </location>
</feature>
<feature type="compositionally biased region" description="Polar residues" evidence="1">
    <location>
        <begin position="564"/>
        <end position="578"/>
    </location>
</feature>
<evidence type="ECO:0000256" key="1">
    <source>
        <dbReference type="SAM" id="MobiDB-lite"/>
    </source>
</evidence>
<feature type="compositionally biased region" description="Low complexity" evidence="1">
    <location>
        <begin position="314"/>
        <end position="327"/>
    </location>
</feature>